<comment type="subcellular location">
    <subcellularLocation>
        <location evidence="1 9">Membrane</location>
        <topology evidence="1 9">Multi-pass membrane protein</topology>
    </subcellularLocation>
</comment>
<evidence type="ECO:0000256" key="7">
    <source>
        <dbReference type="ARBA" id="ARBA00023065"/>
    </source>
</evidence>
<feature type="transmembrane region" description="Helical" evidence="9">
    <location>
        <begin position="351"/>
        <end position="370"/>
    </location>
</feature>
<dbReference type="AlphaFoldDB" id="A0AAD7RTR0"/>
<feature type="transmembrane region" description="Helical" evidence="9">
    <location>
        <begin position="121"/>
        <end position="143"/>
    </location>
</feature>
<evidence type="ECO:0000256" key="5">
    <source>
        <dbReference type="ARBA" id="ARBA00022842"/>
    </source>
</evidence>
<dbReference type="FunFam" id="1.10.357.20:FF:000002">
    <property type="entry name" value="Solute carrier family 41, member 2"/>
    <property type="match status" value="1"/>
</dbReference>
<dbReference type="GO" id="GO:0030001">
    <property type="term" value="P:metal ion transport"/>
    <property type="evidence" value="ECO:0007669"/>
    <property type="project" value="UniProtKB-UniRule"/>
</dbReference>
<dbReference type="InterPro" id="IPR006667">
    <property type="entry name" value="SLC41_membr_dom"/>
</dbReference>
<dbReference type="GO" id="GO:0022890">
    <property type="term" value="F:inorganic cation transmembrane transporter activity"/>
    <property type="evidence" value="ECO:0007669"/>
    <property type="project" value="UniProtKB-UniRule"/>
</dbReference>
<proteinExistence type="inferred from homology"/>
<dbReference type="GO" id="GO:0008324">
    <property type="term" value="F:monoatomic cation transmembrane transporter activity"/>
    <property type="evidence" value="ECO:0007669"/>
    <property type="project" value="UniProtKB-UniRule"/>
</dbReference>
<evidence type="ECO:0000256" key="9">
    <source>
        <dbReference type="RuleBase" id="RU369007"/>
    </source>
</evidence>
<dbReference type="Gene3D" id="1.10.357.20">
    <property type="entry name" value="SLC41 divalent cation transporters, integral membrane domain"/>
    <property type="match status" value="2"/>
</dbReference>
<sequence>MVVTQLQLELCYEGRRLRGFTCRVTRSAHGLLPESSWHIAGQVLLPYLVAGLGMVAAGIVMDTVQHWEVFKKITEVFILVPALVGLKGNLEMTLASRLSTAANTGQMDDPDQQWTMVCSNLALIQVQATVVGFLAAVAAVVLGAVSRGGVELDQAAVLCASSVTTAFVAALSLGLVMVGVIIASRKVGINPDNVATPIAASLGDLITLSLLAGVSTVLYQYREIWYLSPLVCAFFLVLIPLWVVIARRSPQIQEVLRSGWQPVIVAMSISSIGGLILDRTVSDPNFEGMAVFTPVINGVGGNLVAIQASRISTYLHFWSIPGVLPHKMRQHWPNPCVTFFSTGVNSKSARVLFLLVVPGHAVFLYAIHLLQGGHTAITLTFTCCYLCAALLQVGILLYVADLIVRLMWRRGLDPDNFCIPYLTALGDLLGTAFLALCFHLVVLAEGAGL</sequence>
<evidence type="ECO:0000313" key="12">
    <source>
        <dbReference type="Proteomes" id="UP001221898"/>
    </source>
</evidence>
<gene>
    <name evidence="11" type="ORF">AAFF_G00109530</name>
</gene>
<accession>A0AAD7RTR0</accession>
<dbReference type="PANTHER" id="PTHR16228:SF22">
    <property type="entry name" value="SOLUTE CARRIER FAMILY 41 MEMBER 3"/>
    <property type="match status" value="1"/>
</dbReference>
<organism evidence="11 12">
    <name type="scientific">Aldrovandia affinis</name>
    <dbReference type="NCBI Taxonomy" id="143900"/>
    <lineage>
        <taxon>Eukaryota</taxon>
        <taxon>Metazoa</taxon>
        <taxon>Chordata</taxon>
        <taxon>Craniata</taxon>
        <taxon>Vertebrata</taxon>
        <taxon>Euteleostomi</taxon>
        <taxon>Actinopterygii</taxon>
        <taxon>Neopterygii</taxon>
        <taxon>Teleostei</taxon>
        <taxon>Notacanthiformes</taxon>
        <taxon>Halosauridae</taxon>
        <taxon>Aldrovandia</taxon>
    </lineage>
</organism>
<evidence type="ECO:0000256" key="1">
    <source>
        <dbReference type="ARBA" id="ARBA00004141"/>
    </source>
</evidence>
<comment type="caution">
    <text evidence="11">The sequence shown here is derived from an EMBL/GenBank/DDBJ whole genome shotgun (WGS) entry which is preliminary data.</text>
</comment>
<dbReference type="SUPFAM" id="SSF161093">
    <property type="entry name" value="MgtE membrane domain-like"/>
    <property type="match status" value="2"/>
</dbReference>
<keyword evidence="12" id="KW-1185">Reference proteome</keyword>
<feature type="transmembrane region" description="Helical" evidence="9">
    <location>
        <begin position="155"/>
        <end position="182"/>
    </location>
</feature>
<dbReference type="InterPro" id="IPR045349">
    <property type="entry name" value="SLC41A1-3"/>
</dbReference>
<feature type="transmembrane region" description="Helical" evidence="9">
    <location>
        <begin position="376"/>
        <end position="400"/>
    </location>
</feature>
<feature type="transmembrane region" description="Helical" evidence="9">
    <location>
        <begin position="194"/>
        <end position="218"/>
    </location>
</feature>
<evidence type="ECO:0000256" key="8">
    <source>
        <dbReference type="ARBA" id="ARBA00023136"/>
    </source>
</evidence>
<feature type="transmembrane region" description="Helical" evidence="9">
    <location>
        <begin position="39"/>
        <end position="61"/>
    </location>
</feature>
<reference evidence="11" key="1">
    <citation type="journal article" date="2023" name="Science">
        <title>Genome structures resolve the early diversification of teleost fishes.</title>
        <authorList>
            <person name="Parey E."/>
            <person name="Louis A."/>
            <person name="Montfort J."/>
            <person name="Bouchez O."/>
            <person name="Roques C."/>
            <person name="Iampietro C."/>
            <person name="Lluch J."/>
            <person name="Castinel A."/>
            <person name="Donnadieu C."/>
            <person name="Desvignes T."/>
            <person name="Floi Bucao C."/>
            <person name="Jouanno E."/>
            <person name="Wen M."/>
            <person name="Mejri S."/>
            <person name="Dirks R."/>
            <person name="Jansen H."/>
            <person name="Henkel C."/>
            <person name="Chen W.J."/>
            <person name="Zahm M."/>
            <person name="Cabau C."/>
            <person name="Klopp C."/>
            <person name="Thompson A.W."/>
            <person name="Robinson-Rechavi M."/>
            <person name="Braasch I."/>
            <person name="Lecointre G."/>
            <person name="Bobe J."/>
            <person name="Postlethwait J.H."/>
            <person name="Berthelot C."/>
            <person name="Roest Crollius H."/>
            <person name="Guiguen Y."/>
        </authorList>
    </citation>
    <scope>NUCLEOTIDE SEQUENCE</scope>
    <source>
        <strain evidence="11">NC1722</strain>
    </source>
</reference>
<keyword evidence="6 9" id="KW-1133">Transmembrane helix</keyword>
<protein>
    <recommendedName>
        <fullName evidence="9">Solute carrier family 41 member</fullName>
    </recommendedName>
</protein>
<comment type="function">
    <text evidence="9">Acts as a magnesium transporter.</text>
</comment>
<dbReference type="FunFam" id="1.10.357.20:FF:000001">
    <property type="entry name" value="Solute carrier family 41 member 2"/>
    <property type="match status" value="1"/>
</dbReference>
<comment type="similarity">
    <text evidence="2 9">Belongs to the SLC41A transporter family.</text>
</comment>
<dbReference type="InterPro" id="IPR036739">
    <property type="entry name" value="SLC41_membr_dom_sf"/>
</dbReference>
<keyword evidence="3 9" id="KW-0813">Transport</keyword>
<dbReference type="Proteomes" id="UP001221898">
    <property type="component" value="Unassembled WGS sequence"/>
</dbReference>
<evidence type="ECO:0000259" key="10">
    <source>
        <dbReference type="Pfam" id="PF01769"/>
    </source>
</evidence>
<feature type="transmembrane region" description="Helical" evidence="9">
    <location>
        <begin position="289"/>
        <end position="306"/>
    </location>
</feature>
<evidence type="ECO:0000256" key="2">
    <source>
        <dbReference type="ARBA" id="ARBA00009749"/>
    </source>
</evidence>
<dbReference type="Pfam" id="PF01769">
    <property type="entry name" value="MgtE"/>
    <property type="match status" value="2"/>
</dbReference>
<evidence type="ECO:0000256" key="6">
    <source>
        <dbReference type="ARBA" id="ARBA00022989"/>
    </source>
</evidence>
<keyword evidence="8 9" id="KW-0472">Membrane</keyword>
<evidence type="ECO:0000256" key="3">
    <source>
        <dbReference type="ARBA" id="ARBA00022448"/>
    </source>
</evidence>
<dbReference type="GO" id="GO:0005886">
    <property type="term" value="C:plasma membrane"/>
    <property type="evidence" value="ECO:0007669"/>
    <property type="project" value="TreeGrafter"/>
</dbReference>
<feature type="domain" description="SLC41A/MgtE integral membrane" evidence="10">
    <location>
        <begin position="293"/>
        <end position="436"/>
    </location>
</feature>
<dbReference type="EMBL" id="JAINUG010000172">
    <property type="protein sequence ID" value="KAJ8390214.1"/>
    <property type="molecule type" value="Genomic_DNA"/>
</dbReference>
<keyword evidence="5 9" id="KW-0460">Magnesium</keyword>
<feature type="transmembrane region" description="Helical" evidence="9">
    <location>
        <begin position="421"/>
        <end position="444"/>
    </location>
</feature>
<keyword evidence="4 9" id="KW-0812">Transmembrane</keyword>
<evidence type="ECO:0000256" key="4">
    <source>
        <dbReference type="ARBA" id="ARBA00022692"/>
    </source>
</evidence>
<feature type="transmembrane region" description="Helical" evidence="9">
    <location>
        <begin position="258"/>
        <end position="277"/>
    </location>
</feature>
<feature type="transmembrane region" description="Helical" evidence="9">
    <location>
        <begin position="224"/>
        <end position="246"/>
    </location>
</feature>
<evidence type="ECO:0000313" key="11">
    <source>
        <dbReference type="EMBL" id="KAJ8390214.1"/>
    </source>
</evidence>
<dbReference type="PANTHER" id="PTHR16228">
    <property type="entry name" value="DIVALENT CATION TRANSPORTER SOLUTE CARRIER FAMILY 41"/>
    <property type="match status" value="1"/>
</dbReference>
<name>A0AAD7RTR0_9TELE</name>
<keyword evidence="7 9" id="KW-0406">Ion transport</keyword>
<feature type="domain" description="SLC41A/MgtE integral membrane" evidence="10">
    <location>
        <begin position="80"/>
        <end position="214"/>
    </location>
</feature>